<protein>
    <submittedName>
        <fullName evidence="2">Uncharacterized protein</fullName>
    </submittedName>
</protein>
<name>A0AA38M8W1_9CUCU</name>
<dbReference type="AlphaFoldDB" id="A0AA38M8W1"/>
<keyword evidence="3" id="KW-1185">Reference proteome</keyword>
<evidence type="ECO:0000256" key="1">
    <source>
        <dbReference type="SAM" id="MobiDB-lite"/>
    </source>
</evidence>
<gene>
    <name evidence="2" type="ORF">Zmor_019513</name>
</gene>
<evidence type="ECO:0000313" key="2">
    <source>
        <dbReference type="EMBL" id="KAJ3647648.1"/>
    </source>
</evidence>
<comment type="caution">
    <text evidence="2">The sequence shown here is derived from an EMBL/GenBank/DDBJ whole genome shotgun (WGS) entry which is preliminary data.</text>
</comment>
<evidence type="ECO:0000313" key="3">
    <source>
        <dbReference type="Proteomes" id="UP001168821"/>
    </source>
</evidence>
<accession>A0AA38M8W1</accession>
<dbReference type="EMBL" id="JALNTZ010000006">
    <property type="protein sequence ID" value="KAJ3647648.1"/>
    <property type="molecule type" value="Genomic_DNA"/>
</dbReference>
<proteinExistence type="predicted"/>
<sequence length="149" mass="16711">MDEETGSSVCSFPTVLKVYKAIAKTPFYLYNNGAENQSNVAIMATTTKYVGKLPLVSRKRIKIVINNELHANLAKLRSDSLDSRIPSLTSHDEVAKHQLLVDRSTLQNKPEAKSKSFSDKFKQDSHTIEDANRVTVPPKFGRLSYINDQ</sequence>
<feature type="region of interest" description="Disordered" evidence="1">
    <location>
        <begin position="99"/>
        <end position="133"/>
    </location>
</feature>
<dbReference type="Proteomes" id="UP001168821">
    <property type="component" value="Unassembled WGS sequence"/>
</dbReference>
<organism evidence="2 3">
    <name type="scientific">Zophobas morio</name>
    <dbReference type="NCBI Taxonomy" id="2755281"/>
    <lineage>
        <taxon>Eukaryota</taxon>
        <taxon>Metazoa</taxon>
        <taxon>Ecdysozoa</taxon>
        <taxon>Arthropoda</taxon>
        <taxon>Hexapoda</taxon>
        <taxon>Insecta</taxon>
        <taxon>Pterygota</taxon>
        <taxon>Neoptera</taxon>
        <taxon>Endopterygota</taxon>
        <taxon>Coleoptera</taxon>
        <taxon>Polyphaga</taxon>
        <taxon>Cucujiformia</taxon>
        <taxon>Tenebrionidae</taxon>
        <taxon>Zophobas</taxon>
    </lineage>
</organism>
<reference evidence="2" key="1">
    <citation type="journal article" date="2023" name="G3 (Bethesda)">
        <title>Whole genome assemblies of Zophobas morio and Tenebrio molitor.</title>
        <authorList>
            <person name="Kaur S."/>
            <person name="Stinson S.A."/>
            <person name="diCenzo G.C."/>
        </authorList>
    </citation>
    <scope>NUCLEOTIDE SEQUENCE</scope>
    <source>
        <strain evidence="2">QUZm001</strain>
    </source>
</reference>
<feature type="compositionally biased region" description="Basic and acidic residues" evidence="1">
    <location>
        <begin position="110"/>
        <end position="132"/>
    </location>
</feature>